<dbReference type="PANTHER" id="PTHR14226">
    <property type="entry name" value="NEUROPATHY TARGET ESTERASE/SWISS CHEESE D.MELANOGASTER"/>
    <property type="match status" value="1"/>
</dbReference>
<evidence type="ECO:0000313" key="7">
    <source>
        <dbReference type="Proteomes" id="UP000253410"/>
    </source>
</evidence>
<evidence type="ECO:0000313" key="6">
    <source>
        <dbReference type="EMBL" id="RBL92425.1"/>
    </source>
</evidence>
<feature type="short sequence motif" description="GXGXXG" evidence="4">
    <location>
        <begin position="30"/>
        <end position="35"/>
    </location>
</feature>
<name>A0A365Y3I6_9BACT</name>
<dbReference type="GO" id="GO:0016787">
    <property type="term" value="F:hydrolase activity"/>
    <property type="evidence" value="ECO:0007669"/>
    <property type="project" value="UniProtKB-UniRule"/>
</dbReference>
<proteinExistence type="predicted"/>
<dbReference type="EMBL" id="QFFJ01000001">
    <property type="protein sequence ID" value="RBL92425.1"/>
    <property type="molecule type" value="Genomic_DNA"/>
</dbReference>
<reference evidence="6 7" key="1">
    <citation type="submission" date="2018-05" db="EMBL/GenBank/DDBJ databases">
        <title>Chitinophaga sp. K3CV102501T nov., isolated from isolated from a monsoon evergreen broad-leaved forest soil.</title>
        <authorList>
            <person name="Lv Y."/>
        </authorList>
    </citation>
    <scope>NUCLEOTIDE SEQUENCE [LARGE SCALE GENOMIC DNA]</scope>
    <source>
        <strain evidence="6 7">GDMCC 1.1325</strain>
    </source>
</reference>
<feature type="active site" description="Nucleophile" evidence="4">
    <location>
        <position position="59"/>
    </location>
</feature>
<accession>A0A365Y3I6</accession>
<dbReference type="AlphaFoldDB" id="A0A365Y3I6"/>
<dbReference type="InterPro" id="IPR002641">
    <property type="entry name" value="PNPLA_dom"/>
</dbReference>
<keyword evidence="7" id="KW-1185">Reference proteome</keyword>
<dbReference type="InterPro" id="IPR016035">
    <property type="entry name" value="Acyl_Trfase/lysoPLipase"/>
</dbReference>
<keyword evidence="1 4" id="KW-0378">Hydrolase</keyword>
<dbReference type="PROSITE" id="PS51635">
    <property type="entry name" value="PNPLA"/>
    <property type="match status" value="1"/>
</dbReference>
<comment type="caution">
    <text evidence="6">The sequence shown here is derived from an EMBL/GenBank/DDBJ whole genome shotgun (WGS) entry which is preliminary data.</text>
</comment>
<evidence type="ECO:0000259" key="5">
    <source>
        <dbReference type="PROSITE" id="PS51635"/>
    </source>
</evidence>
<dbReference type="GO" id="GO:0016042">
    <property type="term" value="P:lipid catabolic process"/>
    <property type="evidence" value="ECO:0007669"/>
    <property type="project" value="UniProtKB-UniRule"/>
</dbReference>
<keyword evidence="3 4" id="KW-0443">Lipid metabolism</keyword>
<evidence type="ECO:0000256" key="2">
    <source>
        <dbReference type="ARBA" id="ARBA00022963"/>
    </source>
</evidence>
<dbReference type="SUPFAM" id="SSF52151">
    <property type="entry name" value="FabD/lysophospholipase-like"/>
    <property type="match status" value="1"/>
</dbReference>
<dbReference type="Gene3D" id="3.40.1090.10">
    <property type="entry name" value="Cytosolic phospholipase A2 catalytic domain"/>
    <property type="match status" value="1"/>
</dbReference>
<comment type="caution">
    <text evidence="4">Lacks conserved residue(s) required for the propagation of feature annotation.</text>
</comment>
<evidence type="ECO:0000256" key="1">
    <source>
        <dbReference type="ARBA" id="ARBA00022801"/>
    </source>
</evidence>
<evidence type="ECO:0000256" key="3">
    <source>
        <dbReference type="ARBA" id="ARBA00023098"/>
    </source>
</evidence>
<dbReference type="PANTHER" id="PTHR14226:SF29">
    <property type="entry name" value="NEUROPATHY TARGET ESTERASE SWS"/>
    <property type="match status" value="1"/>
</dbReference>
<feature type="domain" description="PNPLA" evidence="5">
    <location>
        <begin position="26"/>
        <end position="184"/>
    </location>
</feature>
<organism evidence="6 7">
    <name type="scientific">Chitinophaga flava</name>
    <dbReference type="NCBI Taxonomy" id="2259036"/>
    <lineage>
        <taxon>Bacteria</taxon>
        <taxon>Pseudomonadati</taxon>
        <taxon>Bacteroidota</taxon>
        <taxon>Chitinophagia</taxon>
        <taxon>Chitinophagales</taxon>
        <taxon>Chitinophagaceae</taxon>
        <taxon>Chitinophaga</taxon>
    </lineage>
</organism>
<dbReference type="InterPro" id="IPR050301">
    <property type="entry name" value="NTE"/>
</dbReference>
<dbReference type="CDD" id="cd07205">
    <property type="entry name" value="Pat_PNPLA6_PNPLA7_NTE1_like"/>
    <property type="match status" value="1"/>
</dbReference>
<feature type="short sequence motif" description="DGA/G" evidence="4">
    <location>
        <begin position="171"/>
        <end position="173"/>
    </location>
</feature>
<sequence>MFRCIKIFYIERMNSTLSQVPVLRPFVLSGGGARGYAHLGVLKAFAEKQIFPEAIAATSAGSIAAAFICDGYQTDEVRTIFQQHKLGLSMEWKNWRSGFLSLKKVEQVLQKTLRHTTFESLPLPLYITATNFVTGEQAVFDRGPLIPAILAASSIPLLFQPVDIEGVAYVDGGLSGNLPVEPLLHQYKDVIGVHVNPLIPYDPAGGFMANVERTLHMAIREPVQKSKMLCSYFVEPAGLGKFGMFDFGKFDAIYTTGLEYTRTRLEEVPFV</sequence>
<feature type="active site" description="Proton acceptor" evidence="4">
    <location>
        <position position="171"/>
    </location>
</feature>
<evidence type="ECO:0000256" key="4">
    <source>
        <dbReference type="PROSITE-ProRule" id="PRU01161"/>
    </source>
</evidence>
<protein>
    <submittedName>
        <fullName evidence="6">Patatin</fullName>
    </submittedName>
</protein>
<gene>
    <name evidence="6" type="ORF">DF182_07535</name>
</gene>
<keyword evidence="2 4" id="KW-0442">Lipid degradation</keyword>
<dbReference type="Pfam" id="PF01734">
    <property type="entry name" value="Patatin"/>
    <property type="match status" value="1"/>
</dbReference>
<dbReference type="OrthoDB" id="9770965at2"/>
<dbReference type="Proteomes" id="UP000253410">
    <property type="component" value="Unassembled WGS sequence"/>
</dbReference>